<dbReference type="SUPFAM" id="SSF53720">
    <property type="entry name" value="ALDH-like"/>
    <property type="match status" value="1"/>
</dbReference>
<dbReference type="PIRSF" id="PIRSF036410">
    <property type="entry name" value="EutE_PduP"/>
    <property type="match status" value="1"/>
</dbReference>
<dbReference type="AlphaFoldDB" id="E3HDB8"/>
<evidence type="ECO:0000256" key="1">
    <source>
        <dbReference type="ARBA" id="ARBA00023002"/>
    </source>
</evidence>
<evidence type="ECO:0000256" key="2">
    <source>
        <dbReference type="ARBA" id="ARBA00023027"/>
    </source>
</evidence>
<evidence type="ECO:0000313" key="4">
    <source>
        <dbReference type="EMBL" id="ADO84118.1"/>
    </source>
</evidence>
<dbReference type="HOGENOM" id="CLU_028794_1_0_0"/>
<dbReference type="Proteomes" id="UP000006875">
    <property type="component" value="Plasmid pILYOP01"/>
</dbReference>
<keyword evidence="1" id="KW-0560">Oxidoreductase</keyword>
<dbReference type="PANTHER" id="PTHR11699">
    <property type="entry name" value="ALDEHYDE DEHYDROGENASE-RELATED"/>
    <property type="match status" value="1"/>
</dbReference>
<dbReference type="GO" id="GO:0008774">
    <property type="term" value="F:acetaldehyde dehydrogenase (acetylating) activity"/>
    <property type="evidence" value="ECO:0007669"/>
    <property type="project" value="InterPro"/>
</dbReference>
<dbReference type="KEGG" id="ipo:Ilyop_2358"/>
<dbReference type="EMBL" id="CP002282">
    <property type="protein sequence ID" value="ADO84118.1"/>
    <property type="molecule type" value="Genomic_DNA"/>
</dbReference>
<accession>E3HDB8</accession>
<gene>
    <name evidence="4" type="ordered locus">Ilyop_2358</name>
</gene>
<dbReference type="CDD" id="cd07121">
    <property type="entry name" value="ALDH_EutE"/>
    <property type="match status" value="1"/>
</dbReference>
<dbReference type="InterPro" id="IPR016163">
    <property type="entry name" value="Ald_DH_C"/>
</dbReference>
<name>E3HDB8_ILYPC</name>
<dbReference type="InterPro" id="IPR016161">
    <property type="entry name" value="Ald_DH/histidinol_DH"/>
</dbReference>
<organism evidence="4 5">
    <name type="scientific">Ilyobacter polytropus (strain ATCC 51220 / DSM 2926 / LMG 16218 / CuHBu1)</name>
    <dbReference type="NCBI Taxonomy" id="572544"/>
    <lineage>
        <taxon>Bacteria</taxon>
        <taxon>Fusobacteriati</taxon>
        <taxon>Fusobacteriota</taxon>
        <taxon>Fusobacteriia</taxon>
        <taxon>Fusobacteriales</taxon>
        <taxon>Fusobacteriaceae</taxon>
        <taxon>Ilyobacter</taxon>
    </lineage>
</organism>
<dbReference type="Gene3D" id="3.40.309.10">
    <property type="entry name" value="Aldehyde Dehydrogenase, Chain A, domain 2"/>
    <property type="match status" value="1"/>
</dbReference>
<evidence type="ECO:0000259" key="3">
    <source>
        <dbReference type="Pfam" id="PF00171"/>
    </source>
</evidence>
<dbReference type="OrthoDB" id="9762913at2"/>
<dbReference type="Pfam" id="PF00171">
    <property type="entry name" value="Aldedh"/>
    <property type="match status" value="1"/>
</dbReference>
<evidence type="ECO:0000313" key="5">
    <source>
        <dbReference type="Proteomes" id="UP000006875"/>
    </source>
</evidence>
<dbReference type="InterPro" id="IPR015590">
    <property type="entry name" value="Aldehyde_DH_dom"/>
</dbReference>
<dbReference type="Gene3D" id="3.40.605.10">
    <property type="entry name" value="Aldehyde Dehydrogenase, Chain A, domain 1"/>
    <property type="match status" value="1"/>
</dbReference>
<reference evidence="4 5" key="1">
    <citation type="journal article" date="2010" name="Stand. Genomic Sci.">
        <title>Complete genome sequence of Ilyobacter polytropus type strain (CuHbu1).</title>
        <authorList>
            <person name="Sikorski J."/>
            <person name="Chertkov O."/>
            <person name="Lapidus A."/>
            <person name="Nolan M."/>
            <person name="Lucas S."/>
            <person name="Del Rio T.G."/>
            <person name="Tice H."/>
            <person name="Cheng J.F."/>
            <person name="Tapia R."/>
            <person name="Han C."/>
            <person name="Goodwin L."/>
            <person name="Pitluck S."/>
            <person name="Liolios K."/>
            <person name="Ivanova N."/>
            <person name="Mavromatis K."/>
            <person name="Mikhailova N."/>
            <person name="Pati A."/>
            <person name="Chen A."/>
            <person name="Palaniappan K."/>
            <person name="Land M."/>
            <person name="Hauser L."/>
            <person name="Chang Y.J."/>
            <person name="Jeffries C.D."/>
            <person name="Brambilla E."/>
            <person name="Yasawong M."/>
            <person name="Rohde M."/>
            <person name="Pukall R."/>
            <person name="Spring S."/>
            <person name="Goker M."/>
            <person name="Woyke T."/>
            <person name="Bristow J."/>
            <person name="Eisen J.A."/>
            <person name="Markowitz V."/>
            <person name="Hugenholtz P."/>
            <person name="Kyrpides N.C."/>
            <person name="Klenk H.P."/>
        </authorList>
    </citation>
    <scope>NUCLEOTIDE SEQUENCE [LARGE SCALE GENOMIC DNA]</scope>
    <source>
        <strain evidence="5">ATCC 51220 / DSM 2926 / LMG 16218 / CuHBu1</strain>
        <plasmid evidence="5">pILYOP01</plasmid>
    </source>
</reference>
<keyword evidence="4" id="KW-0614">Plasmid</keyword>
<proteinExistence type="predicted"/>
<dbReference type="RefSeq" id="WP_013388777.1">
    <property type="nucleotide sequence ID" value="NC_014633.1"/>
</dbReference>
<dbReference type="InterPro" id="IPR012408">
    <property type="entry name" value="Acetald_propionald_DH-rel"/>
</dbReference>
<sequence length="472" mass="50157">MNLDANNLNNIVSLIMKELDKNNNIDDTGQGCGGEEGKNGIFSSMDTAVSKAKEAQVTLFASKLELRERIIKAIREDVREAAAELAEIAVEETGMGRVDDKTLKHYVTVDKTPGVEDLRAFAYSGDNGLTVMELSPYGVIGSITPSTNPSETIVCNAIGMIAAGNSVVFAPHPGAKKTSLRAVEILNKAVARAGGPNNLVVTIFEPSIENTNKMVKNPDIKMVVATGGPGVVKSVMSSGKKAIGAGAGNPPVLVDETADIEKAAKDIVNGCSFDNNLPCITEKEVVAVDSITDYLIFEMQKNGAYLVQDSKTIKKLCEMVINDGSPNRAYVGKNASYILKDLGIDVGDEIKVIIVETDAGHPLAVLEMLMPVLPIVRVKDALEGIKVCKKLEDGLRHTAMIHSKNIDILTKYARDMETTILVKNGPSYSGIGVGGEGYTTFTIAGPTGEGLTSAKSFARNRRCALVGGLSIK</sequence>
<protein>
    <submittedName>
        <fullName evidence="4">Aldehyde Dehydrogenase</fullName>
    </submittedName>
</protein>
<keyword evidence="2" id="KW-0520">NAD</keyword>
<dbReference type="InterPro" id="IPR016162">
    <property type="entry name" value="Ald_DH_N"/>
</dbReference>
<geneLocation type="plasmid" evidence="4 5">
    <name>pILYOP01</name>
</geneLocation>
<keyword evidence="5" id="KW-1185">Reference proteome</keyword>
<dbReference type="NCBIfam" id="NF011927">
    <property type="entry name" value="PRK15398.1"/>
    <property type="match status" value="1"/>
</dbReference>
<feature type="domain" description="Aldehyde dehydrogenase" evidence="3">
    <location>
        <begin position="45"/>
        <end position="302"/>
    </location>
</feature>